<keyword evidence="8" id="KW-1015">Disulfide bond</keyword>
<evidence type="ECO:0000256" key="6">
    <source>
        <dbReference type="ARBA" id="ARBA00022989"/>
    </source>
</evidence>
<reference evidence="14" key="1">
    <citation type="submission" date="2017-02" db="UniProtKB">
        <authorList>
            <consortium name="WormBaseParasite"/>
        </authorList>
    </citation>
    <scope>IDENTIFICATION</scope>
</reference>
<keyword evidence="6" id="KW-1133">Transmembrane helix</keyword>
<evidence type="ECO:0000256" key="9">
    <source>
        <dbReference type="SAM" id="Coils"/>
    </source>
</evidence>
<keyword evidence="13" id="KW-1185">Reference proteome</keyword>
<comment type="subcellular location">
    <subcellularLocation>
        <location evidence="1">Endoplasmic reticulum membrane</location>
        <topology evidence="1">Single-pass type II membrane protein</topology>
    </subcellularLocation>
</comment>
<dbReference type="Pfam" id="PF09258">
    <property type="entry name" value="Glyco_transf_64"/>
    <property type="match status" value="1"/>
</dbReference>
<evidence type="ECO:0000259" key="11">
    <source>
        <dbReference type="Pfam" id="PF03016"/>
    </source>
</evidence>
<organism evidence="13 14">
    <name type="scientific">Syphacia muris</name>
    <dbReference type="NCBI Taxonomy" id="451379"/>
    <lineage>
        <taxon>Eukaryota</taxon>
        <taxon>Metazoa</taxon>
        <taxon>Ecdysozoa</taxon>
        <taxon>Nematoda</taxon>
        <taxon>Chromadorea</taxon>
        <taxon>Rhabditida</taxon>
        <taxon>Spirurina</taxon>
        <taxon>Oxyuridomorpha</taxon>
        <taxon>Oxyuroidea</taxon>
        <taxon>Oxyuridae</taxon>
        <taxon>Syphacia</taxon>
    </lineage>
</organism>
<dbReference type="InterPro" id="IPR004263">
    <property type="entry name" value="Exostosin"/>
</dbReference>
<evidence type="ECO:0000256" key="8">
    <source>
        <dbReference type="ARBA" id="ARBA00023157"/>
    </source>
</evidence>
<dbReference type="WBParaSite" id="SMUV_0000877701-mRNA-1">
    <property type="protein sequence ID" value="SMUV_0000877701-mRNA-1"/>
    <property type="gene ID" value="SMUV_0000877701"/>
</dbReference>
<name>A0A0N5AV68_9BILA</name>
<feature type="signal peptide" evidence="10">
    <location>
        <begin position="1"/>
        <end position="20"/>
    </location>
</feature>
<evidence type="ECO:0000256" key="1">
    <source>
        <dbReference type="ARBA" id="ARBA00004648"/>
    </source>
</evidence>
<sequence>LILVALFTALSLPFIPYLQEDLFTKPSKYFFRNELESDKNFPCIDDGDRVKELQRILQSVRRDLLEAAKRLEVTNADFQDAEKKLSVKRVELEELESELTSLRLVQKELRDKRNVPLMLPLLPPPRNQSFDKIIPKDTAFENAFDFSKCSIAGGFPLYLYRPTFNASLLTRRFYEVFRNMKEATTSPTSACIFIAFVEDNMKISELSFWRSGTNHVLLNFGKSDIKSPENAVVVSSVFDMKNYRKDFDISLYLNLQNRDINDWKSLPNLLPYEREYLISYEGFLEDFLRKQLEQISFSCISSNDTSFFKTNCSTIPFSLCGNADDRASTLKDSMFSLIFEAPLLDSSEQFHLRLWESLKYGAIPVVLSLKAVFPLHDFIDWSQAALQFPLQRLPELHFILRSISVADILEMRRQGRFLLENYFLNVEGVVSNAVVGALRKRVGVPGGFFEVSPAKPLFGNSYFAEKTQYLSNIPFDKEYLGPSEAPHNSPSFFHNFTALQKYSYNLWNAVGISLGGSPEFLPFDPPFPSNFEYDEGAAFGFRPIAPGSGAEFSAAIGGNRPREQFTVILLTYRREAVLVAALERLANMPYLNQVLPPSDRVWPKLHVPVLFIKSEKNSLNNRFIPYSEIKTEAVLSLDDDVDLKQHEIIFAFRVWREQRQKIIGFPARYHAKYDNQIYYNSNHTCQHSMILTGAAFLHKWYLYLYTYHMPEVIRMKVDEYMNCEDIAMNFLVAHVTRQPPIKTTSKWTIRCPMCSEMLSQDETHFTERHECIRFFSEVYGYNPLLFSQFRVDSVLFKTRLPPQHQKCFKYV</sequence>
<accession>A0A0N5AV68</accession>
<keyword evidence="4" id="KW-0812">Transmembrane</keyword>
<dbReference type="GO" id="GO:0016757">
    <property type="term" value="F:glycosyltransferase activity"/>
    <property type="evidence" value="ECO:0007669"/>
    <property type="project" value="InterPro"/>
</dbReference>
<dbReference type="PANTHER" id="PTHR48261">
    <property type="entry name" value="ACETYLGLUCOSAMINYLTRANSFERASE"/>
    <property type="match status" value="1"/>
</dbReference>
<keyword evidence="7" id="KW-0472">Membrane</keyword>
<evidence type="ECO:0000259" key="12">
    <source>
        <dbReference type="Pfam" id="PF09258"/>
    </source>
</evidence>
<evidence type="ECO:0000313" key="13">
    <source>
        <dbReference type="Proteomes" id="UP000046393"/>
    </source>
</evidence>
<dbReference type="Proteomes" id="UP000046393">
    <property type="component" value="Unplaced"/>
</dbReference>
<evidence type="ECO:0000256" key="3">
    <source>
        <dbReference type="ARBA" id="ARBA00022679"/>
    </source>
</evidence>
<evidence type="ECO:0000256" key="10">
    <source>
        <dbReference type="SAM" id="SignalP"/>
    </source>
</evidence>
<feature type="chain" id="PRO_5005893669" evidence="10">
    <location>
        <begin position="21"/>
        <end position="811"/>
    </location>
</feature>
<feature type="domain" description="Glycosyl transferase 64" evidence="12">
    <location>
        <begin position="565"/>
        <end position="796"/>
    </location>
</feature>
<dbReference type="GO" id="GO:0005789">
    <property type="term" value="C:endoplasmic reticulum membrane"/>
    <property type="evidence" value="ECO:0007669"/>
    <property type="project" value="UniProtKB-SubCell"/>
</dbReference>
<dbReference type="GO" id="GO:0015012">
    <property type="term" value="P:heparan sulfate proteoglycan biosynthetic process"/>
    <property type="evidence" value="ECO:0007669"/>
    <property type="project" value="UniProtKB-ARBA"/>
</dbReference>
<proteinExistence type="inferred from homology"/>
<evidence type="ECO:0000256" key="7">
    <source>
        <dbReference type="ARBA" id="ARBA00023136"/>
    </source>
</evidence>
<feature type="coiled-coil region" evidence="9">
    <location>
        <begin position="50"/>
        <end position="112"/>
    </location>
</feature>
<dbReference type="InterPro" id="IPR015338">
    <property type="entry name" value="GT64_dom"/>
</dbReference>
<protein>
    <submittedName>
        <fullName evidence="14">Exostosin domain-containing protein</fullName>
    </submittedName>
</protein>
<evidence type="ECO:0000256" key="5">
    <source>
        <dbReference type="ARBA" id="ARBA00022824"/>
    </source>
</evidence>
<dbReference type="Pfam" id="PF03016">
    <property type="entry name" value="Exostosin_GT47"/>
    <property type="match status" value="1"/>
</dbReference>
<keyword evidence="3" id="KW-0808">Transferase</keyword>
<dbReference type="InterPro" id="IPR029044">
    <property type="entry name" value="Nucleotide-diphossugar_trans"/>
</dbReference>
<keyword evidence="10" id="KW-0732">Signal</keyword>
<feature type="domain" description="Exostosin GT47" evidence="11">
    <location>
        <begin position="195"/>
        <end position="403"/>
    </location>
</feature>
<keyword evidence="5" id="KW-0256">Endoplasmic reticulum</keyword>
<keyword evidence="9" id="KW-0175">Coiled coil</keyword>
<comment type="similarity">
    <text evidence="2">Belongs to the glycosyltransferase 47 family.</text>
</comment>
<dbReference type="PANTHER" id="PTHR48261:SF4">
    <property type="entry name" value="EXOSTOSIN LIKE GLYCOSYLTRANSFERASE 3"/>
    <property type="match status" value="1"/>
</dbReference>
<dbReference type="InterPro" id="IPR040911">
    <property type="entry name" value="Exostosin_GT47"/>
</dbReference>
<evidence type="ECO:0000313" key="14">
    <source>
        <dbReference type="WBParaSite" id="SMUV_0000877701-mRNA-1"/>
    </source>
</evidence>
<dbReference type="SUPFAM" id="SSF53448">
    <property type="entry name" value="Nucleotide-diphospho-sugar transferases"/>
    <property type="match status" value="1"/>
</dbReference>
<dbReference type="Gene3D" id="3.90.550.10">
    <property type="entry name" value="Spore Coat Polysaccharide Biosynthesis Protein SpsA, Chain A"/>
    <property type="match status" value="1"/>
</dbReference>
<dbReference type="AlphaFoldDB" id="A0A0N5AV68"/>
<evidence type="ECO:0000256" key="4">
    <source>
        <dbReference type="ARBA" id="ARBA00022692"/>
    </source>
</evidence>
<dbReference type="STRING" id="451379.A0A0N5AV68"/>
<evidence type="ECO:0000256" key="2">
    <source>
        <dbReference type="ARBA" id="ARBA00010271"/>
    </source>
</evidence>